<dbReference type="STRING" id="1527.SAMN04489757_1473"/>
<dbReference type="GO" id="GO:0016787">
    <property type="term" value="F:hydrolase activity"/>
    <property type="evidence" value="ECO:0007669"/>
    <property type="project" value="UniProtKB-KW"/>
</dbReference>
<proteinExistence type="predicted"/>
<dbReference type="PANTHER" id="PTHR43046">
    <property type="entry name" value="GDP-MANNOSE MANNOSYL HYDROLASE"/>
    <property type="match status" value="1"/>
</dbReference>
<gene>
    <name evidence="5" type="ORF">SAMN04489757_1473</name>
</gene>
<organism evidence="5 6">
    <name type="scientific">Anaerocolumna aminovalerica</name>
    <dbReference type="NCBI Taxonomy" id="1527"/>
    <lineage>
        <taxon>Bacteria</taxon>
        <taxon>Bacillati</taxon>
        <taxon>Bacillota</taxon>
        <taxon>Clostridia</taxon>
        <taxon>Lachnospirales</taxon>
        <taxon>Lachnospiraceae</taxon>
        <taxon>Anaerocolumna</taxon>
    </lineage>
</organism>
<dbReference type="AlphaFoldDB" id="A0A1I5IK46"/>
<name>A0A1I5IK46_9FIRM</name>
<protein>
    <submittedName>
        <fullName evidence="5">NUDIX domain-containing protein</fullName>
    </submittedName>
</protein>
<dbReference type="PROSITE" id="PS51462">
    <property type="entry name" value="NUDIX"/>
    <property type="match status" value="1"/>
</dbReference>
<dbReference type="InterPro" id="IPR015797">
    <property type="entry name" value="NUDIX_hydrolase-like_dom_sf"/>
</dbReference>
<accession>A0A1I5IK46</accession>
<evidence type="ECO:0000313" key="6">
    <source>
        <dbReference type="Proteomes" id="UP000198806"/>
    </source>
</evidence>
<dbReference type="PROSITE" id="PS00893">
    <property type="entry name" value="NUDIX_BOX"/>
    <property type="match status" value="1"/>
</dbReference>
<sequence>MIRKAVGAIVYDNEDRYLLVHKAKVMDGKDSKIQMDSWDFVKGGIQTGENALEAVKREIWEETGCTNYVIEKNILEKLFFEFENEIAFRIGFSSQETEMFLIRYLGDKKELTYDDNEIDSIIFCKKNEVYDKLTNIETKDYWNKYFQGSLK</sequence>
<evidence type="ECO:0000256" key="3">
    <source>
        <dbReference type="ARBA" id="ARBA00022842"/>
    </source>
</evidence>
<dbReference type="InterPro" id="IPR000086">
    <property type="entry name" value="NUDIX_hydrolase_dom"/>
</dbReference>
<dbReference type="Proteomes" id="UP000198806">
    <property type="component" value="Unassembled WGS sequence"/>
</dbReference>
<dbReference type="InterPro" id="IPR020084">
    <property type="entry name" value="NUDIX_hydrolase_CS"/>
</dbReference>
<evidence type="ECO:0000313" key="5">
    <source>
        <dbReference type="EMBL" id="SFO60977.1"/>
    </source>
</evidence>
<keyword evidence="2" id="KW-0378">Hydrolase</keyword>
<dbReference type="Gene3D" id="3.90.79.10">
    <property type="entry name" value="Nucleoside Triphosphate Pyrophosphohydrolase"/>
    <property type="match status" value="1"/>
</dbReference>
<evidence type="ECO:0000256" key="1">
    <source>
        <dbReference type="ARBA" id="ARBA00001946"/>
    </source>
</evidence>
<dbReference type="OrthoDB" id="9788922at2"/>
<evidence type="ECO:0000256" key="2">
    <source>
        <dbReference type="ARBA" id="ARBA00022801"/>
    </source>
</evidence>
<dbReference type="CDD" id="cd02883">
    <property type="entry name" value="NUDIX_Hydrolase"/>
    <property type="match status" value="1"/>
</dbReference>
<evidence type="ECO:0000259" key="4">
    <source>
        <dbReference type="PROSITE" id="PS51462"/>
    </source>
</evidence>
<feature type="domain" description="Nudix hydrolase" evidence="4">
    <location>
        <begin position="1"/>
        <end position="146"/>
    </location>
</feature>
<dbReference type="EMBL" id="FOWD01000047">
    <property type="protein sequence ID" value="SFO60977.1"/>
    <property type="molecule type" value="Genomic_DNA"/>
</dbReference>
<dbReference type="RefSeq" id="WP_091688590.1">
    <property type="nucleotide sequence ID" value="NZ_BAABFM010000078.1"/>
</dbReference>
<dbReference type="PANTHER" id="PTHR43046:SF12">
    <property type="entry name" value="GDP-MANNOSE MANNOSYL HYDROLASE"/>
    <property type="match status" value="1"/>
</dbReference>
<reference evidence="5 6" key="1">
    <citation type="submission" date="2016-10" db="EMBL/GenBank/DDBJ databases">
        <authorList>
            <person name="de Groot N.N."/>
        </authorList>
    </citation>
    <scope>NUCLEOTIDE SEQUENCE [LARGE SCALE GENOMIC DNA]</scope>
    <source>
        <strain evidence="5 6">DSM 1283</strain>
    </source>
</reference>
<comment type="cofactor">
    <cofactor evidence="1">
        <name>Mg(2+)</name>
        <dbReference type="ChEBI" id="CHEBI:18420"/>
    </cofactor>
</comment>
<dbReference type="Pfam" id="PF00293">
    <property type="entry name" value="NUDIX"/>
    <property type="match status" value="1"/>
</dbReference>
<keyword evidence="3" id="KW-0460">Magnesium</keyword>
<keyword evidence="6" id="KW-1185">Reference proteome</keyword>
<dbReference type="SUPFAM" id="SSF55811">
    <property type="entry name" value="Nudix"/>
    <property type="match status" value="1"/>
</dbReference>